<evidence type="ECO:0000313" key="9">
    <source>
        <dbReference type="EMBL" id="SNV16743.1"/>
    </source>
</evidence>
<name>A0A239V5K6_9MICO</name>
<keyword evidence="4" id="KW-1003">Cell membrane</keyword>
<organism evidence="9 10">
    <name type="scientific">Dermatophilus congolensis</name>
    <dbReference type="NCBI Taxonomy" id="1863"/>
    <lineage>
        <taxon>Bacteria</taxon>
        <taxon>Bacillati</taxon>
        <taxon>Actinomycetota</taxon>
        <taxon>Actinomycetes</taxon>
        <taxon>Micrococcales</taxon>
        <taxon>Dermatophilaceae</taxon>
        <taxon>Dermatophilus</taxon>
    </lineage>
</organism>
<dbReference type="SUPFAM" id="SSF81345">
    <property type="entry name" value="ABC transporter involved in vitamin B12 uptake, BtuC"/>
    <property type="match status" value="1"/>
</dbReference>
<feature type="transmembrane region" description="Helical" evidence="8">
    <location>
        <begin position="332"/>
        <end position="351"/>
    </location>
</feature>
<reference evidence="9 10" key="1">
    <citation type="submission" date="2017-06" db="EMBL/GenBank/DDBJ databases">
        <authorList>
            <consortium name="Pathogen Informatics"/>
        </authorList>
    </citation>
    <scope>NUCLEOTIDE SEQUENCE [LARGE SCALE GENOMIC DNA]</scope>
    <source>
        <strain evidence="9 10">NCTC13039</strain>
    </source>
</reference>
<evidence type="ECO:0000256" key="5">
    <source>
        <dbReference type="ARBA" id="ARBA00022692"/>
    </source>
</evidence>
<dbReference type="KEGG" id="dco:SAMEA4475696_0064"/>
<dbReference type="OrthoDB" id="4455417at2"/>
<comment type="subcellular location">
    <subcellularLocation>
        <location evidence="1">Cell membrane</location>
        <topology evidence="1">Multi-pass membrane protein</topology>
    </subcellularLocation>
</comment>
<dbReference type="AlphaFoldDB" id="A0A239V5K6"/>
<dbReference type="Proteomes" id="UP000242637">
    <property type="component" value="Chromosome 1"/>
</dbReference>
<keyword evidence="6 8" id="KW-1133">Transmembrane helix</keyword>
<keyword evidence="3" id="KW-0813">Transport</keyword>
<keyword evidence="7 8" id="KW-0472">Membrane</keyword>
<keyword evidence="10" id="KW-1185">Reference proteome</keyword>
<dbReference type="GO" id="GO:0005886">
    <property type="term" value="C:plasma membrane"/>
    <property type="evidence" value="ECO:0007669"/>
    <property type="project" value="UniProtKB-SubCell"/>
</dbReference>
<evidence type="ECO:0000256" key="1">
    <source>
        <dbReference type="ARBA" id="ARBA00004651"/>
    </source>
</evidence>
<dbReference type="EMBL" id="LT906453">
    <property type="protein sequence ID" value="SNV16743.1"/>
    <property type="molecule type" value="Genomic_DNA"/>
</dbReference>
<feature type="transmembrane region" description="Helical" evidence="8">
    <location>
        <begin position="27"/>
        <end position="47"/>
    </location>
</feature>
<feature type="transmembrane region" description="Helical" evidence="8">
    <location>
        <begin position="83"/>
        <end position="103"/>
    </location>
</feature>
<feature type="transmembrane region" description="Helical" evidence="8">
    <location>
        <begin position="265"/>
        <end position="291"/>
    </location>
</feature>
<evidence type="ECO:0000256" key="6">
    <source>
        <dbReference type="ARBA" id="ARBA00022989"/>
    </source>
</evidence>
<evidence type="ECO:0000256" key="4">
    <source>
        <dbReference type="ARBA" id="ARBA00022475"/>
    </source>
</evidence>
<dbReference type="GO" id="GO:0033214">
    <property type="term" value="P:siderophore-iron import into cell"/>
    <property type="evidence" value="ECO:0007669"/>
    <property type="project" value="TreeGrafter"/>
</dbReference>
<dbReference type="InterPro" id="IPR000522">
    <property type="entry name" value="ABC_transptr_permease_BtuC"/>
</dbReference>
<comment type="similarity">
    <text evidence="2">Belongs to the binding-protein-dependent transport system permease family. FecCD subfamily.</text>
</comment>
<dbReference type="GO" id="GO:0022857">
    <property type="term" value="F:transmembrane transporter activity"/>
    <property type="evidence" value="ECO:0007669"/>
    <property type="project" value="InterPro"/>
</dbReference>
<evidence type="ECO:0000256" key="2">
    <source>
        <dbReference type="ARBA" id="ARBA00007935"/>
    </source>
</evidence>
<dbReference type="PANTHER" id="PTHR30472">
    <property type="entry name" value="FERRIC ENTEROBACTIN TRANSPORT SYSTEM PERMEASE PROTEIN"/>
    <property type="match status" value="1"/>
</dbReference>
<evidence type="ECO:0000256" key="3">
    <source>
        <dbReference type="ARBA" id="ARBA00022448"/>
    </source>
</evidence>
<dbReference type="RefSeq" id="WP_051277280.1">
    <property type="nucleotide sequence ID" value="NZ_JAAFNI010000001.1"/>
</dbReference>
<feature type="transmembrane region" description="Helical" evidence="8">
    <location>
        <begin position="112"/>
        <end position="130"/>
    </location>
</feature>
<gene>
    <name evidence="9" type="primary">fepG</name>
    <name evidence="9" type="ORF">SAMEA4475696_00064</name>
</gene>
<proteinExistence type="inferred from homology"/>
<dbReference type="CDD" id="cd06550">
    <property type="entry name" value="TM_ABC_iron-siderophores_like"/>
    <property type="match status" value="1"/>
</dbReference>
<dbReference type="Gene3D" id="1.10.3470.10">
    <property type="entry name" value="ABC transporter involved in vitamin B12 uptake, BtuC"/>
    <property type="match status" value="1"/>
</dbReference>
<feature type="transmembrane region" description="Helical" evidence="8">
    <location>
        <begin position="221"/>
        <end position="245"/>
    </location>
</feature>
<dbReference type="Pfam" id="PF01032">
    <property type="entry name" value="FecCD"/>
    <property type="match status" value="1"/>
</dbReference>
<feature type="transmembrane region" description="Helical" evidence="8">
    <location>
        <begin position="136"/>
        <end position="163"/>
    </location>
</feature>
<dbReference type="InterPro" id="IPR037294">
    <property type="entry name" value="ABC_BtuC-like"/>
</dbReference>
<accession>A0A239V5K6</accession>
<dbReference type="GeneID" id="63458382"/>
<evidence type="ECO:0000313" key="10">
    <source>
        <dbReference type="Proteomes" id="UP000242637"/>
    </source>
</evidence>
<keyword evidence="5 8" id="KW-0812">Transmembrane</keyword>
<sequence>MSTITDSRLRPGELIWPLPRTRIRVRTVLVCAALGILVAAMSILTLGQGTYPLTPGEVITALTGNGPEIHHIIVVEWRLPRTLVAVLVGCALGTAGSITQTLARNALASPDLLGITMGSSVAVVTVLALIPGPMLLATGALASIAVPLAALVGGLIAAGVVWLLTLPGGTDTSRLVLTGVGVTTLCSATVSAVLASSDVHQASEAVAWLAGTLDGRQWQHAAPAAICLVTGLILLAASATAMQVLPLGDDTARSLGVPIGRSQALAWVAAVVMTAGAVAAAGPIGFVALAAPQVARLLLASPTPPAVAGGLCGAVMVPGCDLISQQILAGNVPVGVVTAAAGAPFFIALLVHANKKVMS</sequence>
<evidence type="ECO:0000256" key="7">
    <source>
        <dbReference type="ARBA" id="ARBA00023136"/>
    </source>
</evidence>
<dbReference type="STRING" id="1121387.GCA_000429885_00807"/>
<protein>
    <submittedName>
        <fullName evidence="9">Ferric enterobactin transport system permease protein fepG</fullName>
    </submittedName>
</protein>
<dbReference type="PANTHER" id="PTHR30472:SF24">
    <property type="entry name" value="FERRIC ENTEROBACTIN TRANSPORT SYSTEM PERMEASE PROTEIN FEPG"/>
    <property type="match status" value="1"/>
</dbReference>
<evidence type="ECO:0000256" key="8">
    <source>
        <dbReference type="SAM" id="Phobius"/>
    </source>
</evidence>